<name>A0A1B6FP13_9HEMI</name>
<dbReference type="InterPro" id="IPR043502">
    <property type="entry name" value="DNA/RNA_pol_sf"/>
</dbReference>
<protein>
    <recommendedName>
        <fullName evidence="1">Reverse transcriptase domain-containing protein</fullName>
    </recommendedName>
</protein>
<feature type="non-terminal residue" evidence="2">
    <location>
        <position position="580"/>
    </location>
</feature>
<evidence type="ECO:0000259" key="1">
    <source>
        <dbReference type="PROSITE" id="PS50878"/>
    </source>
</evidence>
<dbReference type="Pfam" id="PF00078">
    <property type="entry name" value="RVT_1"/>
    <property type="match status" value="1"/>
</dbReference>
<dbReference type="PROSITE" id="PS50878">
    <property type="entry name" value="RT_POL"/>
    <property type="match status" value="1"/>
</dbReference>
<gene>
    <name evidence="2" type="ORF">g.10208</name>
</gene>
<dbReference type="AlphaFoldDB" id="A0A1B6FP13"/>
<feature type="non-terminal residue" evidence="2">
    <location>
        <position position="1"/>
    </location>
</feature>
<dbReference type="PANTHER" id="PTHR33332">
    <property type="entry name" value="REVERSE TRANSCRIPTASE DOMAIN-CONTAINING PROTEIN"/>
    <property type="match status" value="1"/>
</dbReference>
<reference evidence="2" key="1">
    <citation type="submission" date="2015-11" db="EMBL/GenBank/DDBJ databases">
        <title>De novo transcriptome assembly of four potential Pierce s Disease insect vectors from Arizona vineyards.</title>
        <authorList>
            <person name="Tassone E.E."/>
        </authorList>
    </citation>
    <scope>NUCLEOTIDE SEQUENCE</scope>
</reference>
<dbReference type="SUPFAM" id="SSF56672">
    <property type="entry name" value="DNA/RNA polymerases"/>
    <property type="match status" value="1"/>
</dbReference>
<dbReference type="CDD" id="cd01650">
    <property type="entry name" value="RT_nLTR_like"/>
    <property type="match status" value="1"/>
</dbReference>
<sequence>AKITANDKFILGSNNLCKAAWNLINSETGRLPKKRLQTELPITVNDFNDFFVNIACNVNNVNFSNNNTASAIDMLGYSEIKNPQLLPFKWFNVNVTNVYQTVSKLSNSKSEDIFGLSNFVLKNVICEILCPLTFLINWMLSVGIYPQCLKTTVTVPVYKKGDRSNINNYRPISLVPVISKVLESIIKSQIENYFEQNSLLMPAQFGFRSNLSTVKAVESVVSFIVKGFENREEISTLLLDLSKAFDIVPHQGLIQKLNYYGIEGNELSLLSSYLSDRLQLVKVGDHKSDLRNVVSGVPQGSVLGPFLFTVFINDLPTFVPNKCILYADDTTLMCSHRLPEINSVMMYYMRERSDLWFAANRLQVNENKTEHIIFSLSSTIDNDKSVKLLGIHLDTKLTWKTHTDALCTRLSRVIYLLKKLKTCTSSDLVLKAYFALFHSHLLYGTLLWGNSKGAHDVFLCQKKALRTIYNISFRDTCKPLFVDNGILTLPCIFILQCLMFVKENLDVFNLRKYAHDYDTRHQNLLDLGFARLTKTQNMYLYTGLKLFNKLPVGLRHLSDKNFKKVILNWLKQKAFYSTDE</sequence>
<proteinExistence type="predicted"/>
<accession>A0A1B6FP13</accession>
<dbReference type="EMBL" id="GECZ01017875">
    <property type="protein sequence ID" value="JAS51894.1"/>
    <property type="molecule type" value="Transcribed_RNA"/>
</dbReference>
<dbReference type="GO" id="GO:0071897">
    <property type="term" value="P:DNA biosynthetic process"/>
    <property type="evidence" value="ECO:0007669"/>
    <property type="project" value="UniProtKB-ARBA"/>
</dbReference>
<evidence type="ECO:0000313" key="2">
    <source>
        <dbReference type="EMBL" id="JAS51894.1"/>
    </source>
</evidence>
<dbReference type="InterPro" id="IPR000477">
    <property type="entry name" value="RT_dom"/>
</dbReference>
<feature type="domain" description="Reverse transcriptase" evidence="1">
    <location>
        <begin position="138"/>
        <end position="393"/>
    </location>
</feature>
<organism evidence="2">
    <name type="scientific">Cuerna arida</name>
    <dbReference type="NCBI Taxonomy" id="1464854"/>
    <lineage>
        <taxon>Eukaryota</taxon>
        <taxon>Metazoa</taxon>
        <taxon>Ecdysozoa</taxon>
        <taxon>Arthropoda</taxon>
        <taxon>Hexapoda</taxon>
        <taxon>Insecta</taxon>
        <taxon>Pterygota</taxon>
        <taxon>Neoptera</taxon>
        <taxon>Paraneoptera</taxon>
        <taxon>Hemiptera</taxon>
        <taxon>Auchenorrhyncha</taxon>
        <taxon>Membracoidea</taxon>
        <taxon>Cicadellidae</taxon>
        <taxon>Cicadellinae</taxon>
        <taxon>Proconiini</taxon>
        <taxon>Cuerna</taxon>
    </lineage>
</organism>